<evidence type="ECO:0000256" key="2">
    <source>
        <dbReference type="ARBA" id="ARBA00022563"/>
    </source>
</evidence>
<dbReference type="PRINTS" id="PR00085">
    <property type="entry name" value="THFDHDRGNASE"/>
</dbReference>
<keyword evidence="3" id="KW-0658">Purine biosynthesis</keyword>
<dbReference type="SUPFAM" id="SSF51735">
    <property type="entry name" value="NAD(P)-binding Rossmann-fold domains"/>
    <property type="match status" value="1"/>
</dbReference>
<dbReference type="Gene3D" id="3.40.50.10860">
    <property type="entry name" value="Leucine Dehydrogenase, chain A, domain 1"/>
    <property type="match status" value="1"/>
</dbReference>
<name>A0A7V5J0J0_UNCKA</name>
<dbReference type="GO" id="GO:0005829">
    <property type="term" value="C:cytosol"/>
    <property type="evidence" value="ECO:0007669"/>
    <property type="project" value="TreeGrafter"/>
</dbReference>
<dbReference type="PANTHER" id="PTHR48099">
    <property type="entry name" value="C-1-TETRAHYDROFOLATE SYNTHASE, CYTOPLASMIC-RELATED"/>
    <property type="match status" value="1"/>
</dbReference>
<evidence type="ECO:0000313" key="11">
    <source>
        <dbReference type="EMBL" id="HHH14323.1"/>
    </source>
</evidence>
<dbReference type="Proteomes" id="UP000886106">
    <property type="component" value="Unassembled WGS sequence"/>
</dbReference>
<keyword evidence="5" id="KW-0521">NADP</keyword>
<feature type="non-terminal residue" evidence="11">
    <location>
        <position position="256"/>
    </location>
</feature>
<evidence type="ECO:0000259" key="9">
    <source>
        <dbReference type="Pfam" id="PF00763"/>
    </source>
</evidence>
<keyword evidence="2" id="KW-0554">One-carbon metabolism</keyword>
<sequence>MLLFKGSNFLAELDLILKNKCEKVETDKKLAVLHLLPTPSSKKFIALKKKVASQYDIEVKVYNFTEKTPKRKVYDTLKSLNEDDTVGGIVVQYPFPEKYTFADISTRINPLKDVDFFTDKTYGGFSLNLFPDFMPPVVRSLDYFLNTYKLELKGKRYIILGQGHLVGKPVATYLINREATVYSLNEFSPKIESTLKKADVVISATGNPNILKPHILKKGASVIDFGYGFVDSKPVGDLDMSEDISHLNIVSPSPGG</sequence>
<feature type="domain" description="Tetrahydrofolate dehydrogenase/cyclohydrolase NAD(P)-binding" evidence="10">
    <location>
        <begin position="143"/>
        <end position="256"/>
    </location>
</feature>
<dbReference type="InterPro" id="IPR036291">
    <property type="entry name" value="NAD(P)-bd_dom_sf"/>
</dbReference>
<dbReference type="InterPro" id="IPR020630">
    <property type="entry name" value="THF_DH/CycHdrlase_cat_dom"/>
</dbReference>
<evidence type="ECO:0000256" key="7">
    <source>
        <dbReference type="ARBA" id="ARBA00023167"/>
    </source>
</evidence>
<dbReference type="Pfam" id="PF00763">
    <property type="entry name" value="THF_DHG_CYH"/>
    <property type="match status" value="1"/>
</dbReference>
<proteinExistence type="predicted"/>
<gene>
    <name evidence="11" type="ORF">ENJ78_01285</name>
</gene>
<keyword evidence="7" id="KW-0486">Methionine biosynthesis</keyword>
<evidence type="ECO:0000256" key="8">
    <source>
        <dbReference type="ARBA" id="ARBA00023268"/>
    </source>
</evidence>
<dbReference type="Gene3D" id="3.40.50.720">
    <property type="entry name" value="NAD(P)-binding Rossmann-like Domain"/>
    <property type="match status" value="1"/>
</dbReference>
<reference evidence="11" key="1">
    <citation type="journal article" date="2020" name="mSystems">
        <title>Genome- and Community-Level Interaction Insights into Carbon Utilization and Element Cycling Functions of Hydrothermarchaeota in Hydrothermal Sediment.</title>
        <authorList>
            <person name="Zhou Z."/>
            <person name="Liu Y."/>
            <person name="Xu W."/>
            <person name="Pan J."/>
            <person name="Luo Z.H."/>
            <person name="Li M."/>
        </authorList>
    </citation>
    <scope>NUCLEOTIDE SEQUENCE [LARGE SCALE GENOMIC DNA]</scope>
    <source>
        <strain evidence="11">HyVt-517</strain>
    </source>
</reference>
<dbReference type="InterPro" id="IPR000672">
    <property type="entry name" value="THF_DH/CycHdrlase"/>
</dbReference>
<keyword evidence="8" id="KW-0511">Multifunctional enzyme</keyword>
<comment type="caution">
    <text evidence="11">The sequence shown here is derived from an EMBL/GenBank/DDBJ whole genome shotgun (WGS) entry which is preliminary data.</text>
</comment>
<dbReference type="InterPro" id="IPR020631">
    <property type="entry name" value="THF_DH/CycHdrlase_NAD-bd_dom"/>
</dbReference>
<evidence type="ECO:0008006" key="12">
    <source>
        <dbReference type="Google" id="ProtNLM"/>
    </source>
</evidence>
<accession>A0A7V5J0J0</accession>
<dbReference type="GO" id="GO:0035999">
    <property type="term" value="P:tetrahydrofolate interconversion"/>
    <property type="evidence" value="ECO:0007669"/>
    <property type="project" value="TreeGrafter"/>
</dbReference>
<dbReference type="EMBL" id="DRNS01000093">
    <property type="protein sequence ID" value="HHH14323.1"/>
    <property type="molecule type" value="Genomic_DNA"/>
</dbReference>
<keyword evidence="4" id="KW-0378">Hydrolase</keyword>
<dbReference type="PANTHER" id="PTHR48099:SF5">
    <property type="entry name" value="C-1-TETRAHYDROFOLATE SYNTHASE, CYTOPLASMIC"/>
    <property type="match status" value="1"/>
</dbReference>
<dbReference type="GO" id="GO:0009086">
    <property type="term" value="P:methionine biosynthetic process"/>
    <property type="evidence" value="ECO:0007669"/>
    <property type="project" value="UniProtKB-KW"/>
</dbReference>
<dbReference type="GO" id="GO:0006164">
    <property type="term" value="P:purine nucleotide biosynthetic process"/>
    <property type="evidence" value="ECO:0007669"/>
    <property type="project" value="UniProtKB-KW"/>
</dbReference>
<protein>
    <recommendedName>
        <fullName evidence="12">Bifunctional 5,10-methylenetetrahydrofolate dehydrogenase/5,10-methenyltetrahydrofolate cyclohydrolase</fullName>
    </recommendedName>
</protein>
<dbReference type="GO" id="GO:0004477">
    <property type="term" value="F:methenyltetrahydrofolate cyclohydrolase activity"/>
    <property type="evidence" value="ECO:0007669"/>
    <property type="project" value="TreeGrafter"/>
</dbReference>
<dbReference type="InterPro" id="IPR046346">
    <property type="entry name" value="Aminoacid_DH-like_N_sf"/>
</dbReference>
<evidence type="ECO:0000259" key="10">
    <source>
        <dbReference type="Pfam" id="PF02882"/>
    </source>
</evidence>
<dbReference type="GO" id="GO:0004488">
    <property type="term" value="F:methylenetetrahydrofolate dehydrogenase (NADP+) activity"/>
    <property type="evidence" value="ECO:0007669"/>
    <property type="project" value="InterPro"/>
</dbReference>
<evidence type="ECO:0000256" key="4">
    <source>
        <dbReference type="ARBA" id="ARBA00022801"/>
    </source>
</evidence>
<dbReference type="Pfam" id="PF02882">
    <property type="entry name" value="THF_DHG_CYH_C"/>
    <property type="match status" value="1"/>
</dbReference>
<feature type="domain" description="Tetrahydrofolate dehydrogenase/cyclohydrolase catalytic" evidence="9">
    <location>
        <begin position="8"/>
        <end position="115"/>
    </location>
</feature>
<dbReference type="SUPFAM" id="SSF53223">
    <property type="entry name" value="Aminoacid dehydrogenase-like, N-terminal domain"/>
    <property type="match status" value="1"/>
</dbReference>
<evidence type="ECO:0000256" key="6">
    <source>
        <dbReference type="ARBA" id="ARBA00023002"/>
    </source>
</evidence>
<keyword evidence="7" id="KW-0028">Amino-acid biosynthesis</keyword>
<keyword evidence="6" id="KW-0560">Oxidoreductase</keyword>
<organism evidence="11">
    <name type="scientific">candidate division WWE3 bacterium</name>
    <dbReference type="NCBI Taxonomy" id="2053526"/>
    <lineage>
        <taxon>Bacteria</taxon>
        <taxon>Katanobacteria</taxon>
    </lineage>
</organism>
<evidence type="ECO:0000256" key="1">
    <source>
        <dbReference type="ARBA" id="ARBA00004777"/>
    </source>
</evidence>
<comment type="pathway">
    <text evidence="1">One-carbon metabolism; tetrahydrofolate interconversion.</text>
</comment>
<evidence type="ECO:0000256" key="3">
    <source>
        <dbReference type="ARBA" id="ARBA00022755"/>
    </source>
</evidence>
<dbReference type="AlphaFoldDB" id="A0A7V5J0J0"/>
<evidence type="ECO:0000256" key="5">
    <source>
        <dbReference type="ARBA" id="ARBA00022857"/>
    </source>
</evidence>